<dbReference type="InterPro" id="IPR006600">
    <property type="entry name" value="HTH_CenpB_DNA-bd_dom"/>
</dbReference>
<dbReference type="Proteomes" id="UP000243579">
    <property type="component" value="Unassembled WGS sequence"/>
</dbReference>
<evidence type="ECO:0000313" key="3">
    <source>
        <dbReference type="EMBL" id="OQR86323.1"/>
    </source>
</evidence>
<keyword evidence="4" id="KW-1185">Reference proteome</keyword>
<dbReference type="GO" id="GO:0003677">
    <property type="term" value="F:DNA binding"/>
    <property type="evidence" value="ECO:0007669"/>
    <property type="project" value="UniProtKB-KW"/>
</dbReference>
<organism evidence="3 4">
    <name type="scientific">Achlya hypogyna</name>
    <name type="common">Oomycete</name>
    <name type="synonym">Protoachlya hypogyna</name>
    <dbReference type="NCBI Taxonomy" id="1202772"/>
    <lineage>
        <taxon>Eukaryota</taxon>
        <taxon>Sar</taxon>
        <taxon>Stramenopiles</taxon>
        <taxon>Oomycota</taxon>
        <taxon>Saprolegniomycetes</taxon>
        <taxon>Saprolegniales</taxon>
        <taxon>Achlyaceae</taxon>
        <taxon>Achlya</taxon>
    </lineage>
</organism>
<name>A0A1V9YKS0_ACHHY</name>
<dbReference type="EMBL" id="JNBR01001514">
    <property type="protein sequence ID" value="OQR86323.1"/>
    <property type="molecule type" value="Genomic_DNA"/>
</dbReference>
<comment type="caution">
    <text evidence="3">The sequence shown here is derived from an EMBL/GenBank/DDBJ whole genome shotgun (WGS) entry which is preliminary data.</text>
</comment>
<feature type="domain" description="HTH CENPB-type" evidence="2">
    <location>
        <begin position="37"/>
        <end position="95"/>
    </location>
</feature>
<dbReference type="AlphaFoldDB" id="A0A1V9YKS0"/>
<proteinExistence type="predicted"/>
<evidence type="ECO:0000313" key="4">
    <source>
        <dbReference type="Proteomes" id="UP000243579"/>
    </source>
</evidence>
<accession>A0A1V9YKS0</accession>
<dbReference type="PROSITE" id="PS51253">
    <property type="entry name" value="HTH_CENPB"/>
    <property type="match status" value="1"/>
</dbReference>
<sequence>MLHNINDILAAVNRHLVDGTSMAAVARSSPLSQTTIKYYAKMKKDTADIEDDLVSWAAAMHRAGWPVDQHDMIEKANQVLELVPQSARSNLGRGW</sequence>
<reference evidence="3 4" key="1">
    <citation type="journal article" date="2014" name="Genome Biol. Evol.">
        <title>The secreted proteins of Achlya hypogyna and Thraustotheca clavata identify the ancestral oomycete secretome and reveal gene acquisitions by horizontal gene transfer.</title>
        <authorList>
            <person name="Misner I."/>
            <person name="Blouin N."/>
            <person name="Leonard G."/>
            <person name="Richards T.A."/>
            <person name="Lane C.E."/>
        </authorList>
    </citation>
    <scope>NUCLEOTIDE SEQUENCE [LARGE SCALE GENOMIC DNA]</scope>
    <source>
        <strain evidence="3 4">ATCC 48635</strain>
    </source>
</reference>
<dbReference type="Pfam" id="PF03221">
    <property type="entry name" value="HTH_Tnp_Tc5"/>
    <property type="match status" value="1"/>
</dbReference>
<evidence type="ECO:0000256" key="1">
    <source>
        <dbReference type="ARBA" id="ARBA00023125"/>
    </source>
</evidence>
<protein>
    <recommendedName>
        <fullName evidence="2">HTH CENPB-type domain-containing protein</fullName>
    </recommendedName>
</protein>
<evidence type="ECO:0000259" key="2">
    <source>
        <dbReference type="PROSITE" id="PS51253"/>
    </source>
</evidence>
<keyword evidence="1" id="KW-0238">DNA-binding</keyword>
<gene>
    <name evidence="3" type="ORF">ACHHYP_20493</name>
</gene>